<evidence type="ECO:0000313" key="3">
    <source>
        <dbReference type="Proteomes" id="UP000659698"/>
    </source>
</evidence>
<dbReference type="EMBL" id="JACOAF010000033">
    <property type="protein sequence ID" value="MBC3540967.1"/>
    <property type="molecule type" value="Genomic_DNA"/>
</dbReference>
<comment type="caution">
    <text evidence="2">The sequence shown here is derived from an EMBL/GenBank/DDBJ whole genome shotgun (WGS) entry which is preliminary data.</text>
</comment>
<name>A0ABR6VVN4_9BACT</name>
<protein>
    <recommendedName>
        <fullName evidence="4">Phosphatidate cytidylyltransferase</fullName>
    </recommendedName>
</protein>
<accession>A0ABR6VVN4</accession>
<reference evidence="2 3" key="1">
    <citation type="journal article" date="2019" name="Int. J. Syst. Evol. Microbiol.">
        <title>Rufibacter sediminis sp. nov., isolated from freshwater lake sediment.</title>
        <authorList>
            <person name="Qu J.H."/>
            <person name="Zhang L.J."/>
            <person name="Fu Y.H."/>
            <person name="Li H.F."/>
        </authorList>
    </citation>
    <scope>NUCLEOTIDE SEQUENCE [LARGE SCALE GENOMIC DNA]</scope>
    <source>
        <strain evidence="2 3">H-1</strain>
    </source>
</reference>
<dbReference type="Proteomes" id="UP000659698">
    <property type="component" value="Unassembled WGS sequence"/>
</dbReference>
<evidence type="ECO:0008006" key="4">
    <source>
        <dbReference type="Google" id="ProtNLM"/>
    </source>
</evidence>
<gene>
    <name evidence="2" type="ORF">H7U12_14835</name>
</gene>
<evidence type="ECO:0000256" key="1">
    <source>
        <dbReference type="SAM" id="Phobius"/>
    </source>
</evidence>
<organism evidence="2 3">
    <name type="scientific">Rufibacter sediminis</name>
    <dbReference type="NCBI Taxonomy" id="2762756"/>
    <lineage>
        <taxon>Bacteria</taxon>
        <taxon>Pseudomonadati</taxon>
        <taxon>Bacteroidota</taxon>
        <taxon>Cytophagia</taxon>
        <taxon>Cytophagales</taxon>
        <taxon>Hymenobacteraceae</taxon>
        <taxon>Rufibacter</taxon>
    </lineage>
</organism>
<dbReference type="PROSITE" id="PS51257">
    <property type="entry name" value="PROKAR_LIPOPROTEIN"/>
    <property type="match status" value="1"/>
</dbReference>
<sequence>MKNLQAYFFAFMLLITVTLSSCEMIGDIFKAGMWTAVIIIVLVIFLIMWLLRKIRR</sequence>
<evidence type="ECO:0000313" key="2">
    <source>
        <dbReference type="EMBL" id="MBC3540967.1"/>
    </source>
</evidence>
<feature type="transmembrane region" description="Helical" evidence="1">
    <location>
        <begin position="32"/>
        <end position="51"/>
    </location>
</feature>
<proteinExistence type="predicted"/>
<dbReference type="RefSeq" id="WP_186639373.1">
    <property type="nucleotide sequence ID" value="NZ_JACOAF010000033.1"/>
</dbReference>
<keyword evidence="1" id="KW-0812">Transmembrane</keyword>
<keyword evidence="3" id="KW-1185">Reference proteome</keyword>
<keyword evidence="1" id="KW-1133">Transmembrane helix</keyword>
<keyword evidence="1" id="KW-0472">Membrane</keyword>